<dbReference type="Pfam" id="PF04082">
    <property type="entry name" value="Fungal_trans"/>
    <property type="match status" value="1"/>
</dbReference>
<dbReference type="RefSeq" id="XP_013313134.1">
    <property type="nucleotide sequence ID" value="XM_013457680.1"/>
</dbReference>
<organism evidence="5 6">
    <name type="scientific">Exophiala xenobiotica</name>
    <dbReference type="NCBI Taxonomy" id="348802"/>
    <lineage>
        <taxon>Eukaryota</taxon>
        <taxon>Fungi</taxon>
        <taxon>Dikarya</taxon>
        <taxon>Ascomycota</taxon>
        <taxon>Pezizomycotina</taxon>
        <taxon>Eurotiomycetes</taxon>
        <taxon>Chaetothyriomycetidae</taxon>
        <taxon>Chaetothyriales</taxon>
        <taxon>Herpotrichiellaceae</taxon>
        <taxon>Exophiala</taxon>
    </lineage>
</organism>
<sequence length="514" mass="57426">MSVPTADGSGYERNSKLRLTLLSLLPSQHDADLIATSTNAWGLRHVLDAASHRLFESEKDQAALDLASVSEGTPVDIARSLLYLAVCLQQLPPEFDCSKLQITGTIDDALRKYLTTVGDLVTCKDDLACSTEGLECLLLQALFYINNSNLRRAWLAGRRAVNIAQFLGFHRRYLSFVRGRNKAEEKEAEKQKALMWMKVIMVDRYLALLLGLPCSVGDDCFGEWRDVQEPIEDIGDVLGRRLCLLAGLITTRNQKELPQSYTSTLEIDEQLEQLAKESPESWFSIPPLSPGVRSTENADAIDLVANQMCCLTASKEILLRYLAIRTTDNTQLHARVVDFTTVVASVILILNLVGCARNGELPHAERTQKDSDLRLVSQVLESMRLVARGRRELMARQGVQVMEALLAIDTTSISVENPIRLTVPFIGSVTVFRNRPSEVALQKPSNHGNDFDVPDHANPTPPGFAEHFYTLHELYFEQTTTSEPSWFPPLEAWDFDSFNDTSGRDSWSLWDVTG</sequence>
<dbReference type="PANTHER" id="PTHR47840">
    <property type="entry name" value="ZN(II)2CYS6 TRANSCRIPTION FACTOR (EUROFUNG)-RELATED"/>
    <property type="match status" value="1"/>
</dbReference>
<evidence type="ECO:0000256" key="3">
    <source>
        <dbReference type="ARBA" id="ARBA00023242"/>
    </source>
</evidence>
<keyword evidence="2" id="KW-0804">Transcription</keyword>
<dbReference type="EMBL" id="KN847321">
    <property type="protein sequence ID" value="KIW52550.1"/>
    <property type="molecule type" value="Genomic_DNA"/>
</dbReference>
<evidence type="ECO:0000313" key="5">
    <source>
        <dbReference type="EMBL" id="KIW52550.1"/>
    </source>
</evidence>
<reference evidence="5 6" key="1">
    <citation type="submission" date="2015-01" db="EMBL/GenBank/DDBJ databases">
        <title>The Genome Sequence of Exophiala xenobiotica CBS118157.</title>
        <authorList>
            <consortium name="The Broad Institute Genomics Platform"/>
            <person name="Cuomo C."/>
            <person name="de Hoog S."/>
            <person name="Gorbushina A."/>
            <person name="Stielow B."/>
            <person name="Teixiera M."/>
            <person name="Abouelleil A."/>
            <person name="Chapman S.B."/>
            <person name="Priest M."/>
            <person name="Young S.K."/>
            <person name="Wortman J."/>
            <person name="Nusbaum C."/>
            <person name="Birren B."/>
        </authorList>
    </citation>
    <scope>NUCLEOTIDE SEQUENCE [LARGE SCALE GENOMIC DNA]</scope>
    <source>
        <strain evidence="5 6">CBS 118157</strain>
    </source>
</reference>
<dbReference type="InterPro" id="IPR007219">
    <property type="entry name" value="XnlR_reg_dom"/>
</dbReference>
<dbReference type="GO" id="GO:0003677">
    <property type="term" value="F:DNA binding"/>
    <property type="evidence" value="ECO:0007669"/>
    <property type="project" value="InterPro"/>
</dbReference>
<keyword evidence="3" id="KW-0539">Nucleus</keyword>
<gene>
    <name evidence="5" type="ORF">PV05_08180</name>
</gene>
<dbReference type="STRING" id="348802.A0A0D2ED25"/>
<evidence type="ECO:0000259" key="4">
    <source>
        <dbReference type="SMART" id="SM00906"/>
    </source>
</evidence>
<evidence type="ECO:0000256" key="2">
    <source>
        <dbReference type="ARBA" id="ARBA00023163"/>
    </source>
</evidence>
<feature type="domain" description="Xylanolytic transcriptional activator regulatory" evidence="4">
    <location>
        <begin position="153"/>
        <end position="230"/>
    </location>
</feature>
<dbReference type="GO" id="GO:0006351">
    <property type="term" value="P:DNA-templated transcription"/>
    <property type="evidence" value="ECO:0007669"/>
    <property type="project" value="InterPro"/>
</dbReference>
<dbReference type="SMART" id="SM00906">
    <property type="entry name" value="Fungal_trans"/>
    <property type="match status" value="1"/>
</dbReference>
<dbReference type="GeneID" id="25330088"/>
<dbReference type="CDD" id="cd12148">
    <property type="entry name" value="fungal_TF_MHR"/>
    <property type="match status" value="1"/>
</dbReference>
<keyword evidence="1" id="KW-0805">Transcription regulation</keyword>
<dbReference type="AlphaFoldDB" id="A0A0D2ED25"/>
<dbReference type="Proteomes" id="UP000054342">
    <property type="component" value="Unassembled WGS sequence"/>
</dbReference>
<evidence type="ECO:0000256" key="1">
    <source>
        <dbReference type="ARBA" id="ARBA00023015"/>
    </source>
</evidence>
<keyword evidence="6" id="KW-1185">Reference proteome</keyword>
<protein>
    <recommendedName>
        <fullName evidence="4">Xylanolytic transcriptional activator regulatory domain-containing protein</fullName>
    </recommendedName>
</protein>
<dbReference type="HOGENOM" id="CLU_004804_2_3_1"/>
<dbReference type="OrthoDB" id="5392779at2759"/>
<dbReference type="PANTHER" id="PTHR47840:SF1">
    <property type="entry name" value="ZN(II)2CYS6 TRANSCRIPTION FACTOR (EUROFUNG)"/>
    <property type="match status" value="1"/>
</dbReference>
<evidence type="ECO:0000313" key="6">
    <source>
        <dbReference type="Proteomes" id="UP000054342"/>
    </source>
</evidence>
<dbReference type="GO" id="GO:0008270">
    <property type="term" value="F:zinc ion binding"/>
    <property type="evidence" value="ECO:0007669"/>
    <property type="project" value="InterPro"/>
</dbReference>
<name>A0A0D2ED25_9EURO</name>
<proteinExistence type="predicted"/>
<accession>A0A0D2ED25</accession>